<organism evidence="2 3">
    <name type="scientific">Micromonospora olivasterospora</name>
    <dbReference type="NCBI Taxonomy" id="1880"/>
    <lineage>
        <taxon>Bacteria</taxon>
        <taxon>Bacillati</taxon>
        <taxon>Actinomycetota</taxon>
        <taxon>Actinomycetes</taxon>
        <taxon>Micromonosporales</taxon>
        <taxon>Micromonosporaceae</taxon>
        <taxon>Micromonospora</taxon>
    </lineage>
</organism>
<protein>
    <submittedName>
        <fullName evidence="2">Uncharacterized protein</fullName>
    </submittedName>
</protein>
<evidence type="ECO:0000313" key="2">
    <source>
        <dbReference type="EMBL" id="TWH69053.1"/>
    </source>
</evidence>
<name>A0A562IEB7_MICOL</name>
<evidence type="ECO:0000256" key="1">
    <source>
        <dbReference type="SAM" id="MobiDB-lite"/>
    </source>
</evidence>
<dbReference type="EMBL" id="VLKE01000001">
    <property type="protein sequence ID" value="TWH69053.1"/>
    <property type="molecule type" value="Genomic_DNA"/>
</dbReference>
<reference evidence="2 3" key="1">
    <citation type="submission" date="2019-07" db="EMBL/GenBank/DDBJ databases">
        <title>R&amp;d 2014.</title>
        <authorList>
            <person name="Klenk H.-P."/>
        </authorList>
    </citation>
    <scope>NUCLEOTIDE SEQUENCE [LARGE SCALE GENOMIC DNA]</scope>
    <source>
        <strain evidence="2 3">DSM 43868</strain>
    </source>
</reference>
<sequence>MPSTRIVVPSESRAASVPTTARARTSGRRHSQTTITTTSTSSPGPKKEFSSLGFGANSPGRWSSPSTVCRADATNEAASSRNPGASKGTPR</sequence>
<gene>
    <name evidence="2" type="ORF">JD77_04055</name>
</gene>
<feature type="compositionally biased region" description="Low complexity" evidence="1">
    <location>
        <begin position="32"/>
        <end position="42"/>
    </location>
</feature>
<keyword evidence="3" id="KW-1185">Reference proteome</keyword>
<comment type="caution">
    <text evidence="2">The sequence shown here is derived from an EMBL/GenBank/DDBJ whole genome shotgun (WGS) entry which is preliminary data.</text>
</comment>
<proteinExistence type="predicted"/>
<dbReference type="AlphaFoldDB" id="A0A562IEB7"/>
<accession>A0A562IEB7</accession>
<evidence type="ECO:0000313" key="3">
    <source>
        <dbReference type="Proteomes" id="UP000319825"/>
    </source>
</evidence>
<dbReference type="Proteomes" id="UP000319825">
    <property type="component" value="Unassembled WGS sequence"/>
</dbReference>
<dbReference type="RefSeq" id="WP_246140773.1">
    <property type="nucleotide sequence ID" value="NZ_VLKE01000001.1"/>
</dbReference>
<feature type="region of interest" description="Disordered" evidence="1">
    <location>
        <begin position="1"/>
        <end position="91"/>
    </location>
</feature>